<dbReference type="PANTHER" id="PTHR35004">
    <property type="entry name" value="TRANSPOSASE RV3428C-RELATED"/>
    <property type="match status" value="1"/>
</dbReference>
<dbReference type="GO" id="GO:0015074">
    <property type="term" value="P:DNA integration"/>
    <property type="evidence" value="ECO:0007669"/>
    <property type="project" value="InterPro"/>
</dbReference>
<dbReference type="AlphaFoldDB" id="A0A0U3TV93"/>
<evidence type="ECO:0000259" key="1">
    <source>
        <dbReference type="PROSITE" id="PS50994"/>
    </source>
</evidence>
<feature type="domain" description="Integrase catalytic" evidence="1">
    <location>
        <begin position="137"/>
        <end position="315"/>
    </location>
</feature>
<organism evidence="2">
    <name type="scientific">Providencia rettgeri</name>
    <dbReference type="NCBI Taxonomy" id="587"/>
    <lineage>
        <taxon>Bacteria</taxon>
        <taxon>Pseudomonadati</taxon>
        <taxon>Pseudomonadota</taxon>
        <taxon>Gammaproteobacteria</taxon>
        <taxon>Enterobacterales</taxon>
        <taxon>Morganellaceae</taxon>
        <taxon>Providencia</taxon>
    </lineage>
</organism>
<dbReference type="InterPro" id="IPR012337">
    <property type="entry name" value="RNaseH-like_sf"/>
</dbReference>
<proteinExistence type="predicted"/>
<dbReference type="GO" id="GO:0003676">
    <property type="term" value="F:nucleic acid binding"/>
    <property type="evidence" value="ECO:0007669"/>
    <property type="project" value="InterPro"/>
</dbReference>
<dbReference type="Pfam" id="PF13518">
    <property type="entry name" value="HTH_28"/>
    <property type="match status" value="1"/>
</dbReference>
<geneLocation type="plasmid" evidence="2">
    <name>pNDM15-1091</name>
</geneLocation>
<name>A0A0U3TV93_PRORE</name>
<dbReference type="InterPro" id="IPR009057">
    <property type="entry name" value="Homeodomain-like_sf"/>
</dbReference>
<dbReference type="PANTHER" id="PTHR35004:SF7">
    <property type="entry name" value="INTEGRASE PROTEIN"/>
    <property type="match status" value="1"/>
</dbReference>
<dbReference type="SUPFAM" id="SSF46689">
    <property type="entry name" value="Homeodomain-like"/>
    <property type="match status" value="1"/>
</dbReference>
<dbReference type="InterPro" id="IPR047797">
    <property type="entry name" value="ISNCY_transpos"/>
</dbReference>
<dbReference type="InterPro" id="IPR036397">
    <property type="entry name" value="RNaseH_sf"/>
</dbReference>
<dbReference type="InterPro" id="IPR055247">
    <property type="entry name" value="InsJ-like_HTH"/>
</dbReference>
<sequence length="326" mass="37168">MSAESSGVFTLKEINRIKIIQDVIERRITTRRAAEHLGISDRQCRRLLARYREGGPLGMASRRCGMRGNRQLPPGLADQALELIKTRYADFGPTLAREKLEELHGLFLGKETVRRIMVRAGLWVPRKQRAARIPQPRYRRPCTGELIQIDGCDHDWFEGRGPACTALVYVDDATSKLMELLFVKSESTFSYFEATRRYIDKHGKPLALYSDKAGVFRVNNKHATGGDGHTQFGRAMHELNIQTICAETSPAKGRVERAHLTLQDRLVKELRLQGICSMEAANDFAEAYMADYNRRFGKVPRHDFDVHRAVEHDEDLGLIFTVREKT</sequence>
<dbReference type="PROSITE" id="PS50994">
    <property type="entry name" value="INTEGRASE"/>
    <property type="match status" value="1"/>
</dbReference>
<evidence type="ECO:0000313" key="2">
    <source>
        <dbReference type="EMBL" id="ALV81766.1"/>
    </source>
</evidence>
<dbReference type="Gene3D" id="3.30.420.10">
    <property type="entry name" value="Ribonuclease H-like superfamily/Ribonuclease H"/>
    <property type="match status" value="1"/>
</dbReference>
<reference evidence="2" key="1">
    <citation type="submission" date="2015-10" db="EMBL/GenBank/DDBJ databases">
        <title>Colistin resistant Pseudomonas aeruginosa ST 654 with blaNDM-1 arrives in North America.</title>
        <authorList>
            <person name="Mataseje L.F."/>
            <person name="Peirano G."/>
            <person name="Church D.L."/>
            <person name="Conly J."/>
            <person name="Mulvey M.R."/>
            <person name="Pitout J.D."/>
        </authorList>
    </citation>
    <scope>NUCLEOTIDE SEQUENCE</scope>
    <source>
        <strain evidence="2">N15-01091</strain>
        <plasmid evidence="2">pNDM15-1091</plasmid>
    </source>
</reference>
<dbReference type="NCBIfam" id="NF033594">
    <property type="entry name" value="transpos_ISNCY_2"/>
    <property type="match status" value="1"/>
</dbReference>
<dbReference type="SUPFAM" id="SSF53098">
    <property type="entry name" value="Ribonuclease H-like"/>
    <property type="match status" value="1"/>
</dbReference>
<accession>A0A0U3TV93</accession>
<dbReference type="InterPro" id="IPR001584">
    <property type="entry name" value="Integrase_cat-core"/>
</dbReference>
<protein>
    <submittedName>
        <fullName evidence="2">ISNCY family transposase</fullName>
    </submittedName>
</protein>
<gene>
    <name evidence="2" type="primary">tnpA</name>
    <name evidence="2" type="ORF">AOY08_100047</name>
</gene>
<dbReference type="EMBL" id="CP012903">
    <property type="protein sequence ID" value="ALV81766.1"/>
    <property type="molecule type" value="Genomic_DNA"/>
</dbReference>
<keyword evidence="2" id="KW-0614">Plasmid</keyword>